<keyword evidence="4" id="KW-0862">Zinc</keyword>
<reference evidence="7 8" key="1">
    <citation type="submission" date="2019-06" db="EMBL/GenBank/DDBJ databases">
        <title>Pac Bio to generate improved reference genome sequences for organisms with transposon mutant libraries (support for FEBA project).</title>
        <authorList>
            <person name="Blow M."/>
        </authorList>
    </citation>
    <scope>NUCLEOTIDE SEQUENCE [LARGE SCALE GENOMIC DNA]</scope>
    <source>
        <strain evidence="7 8">USDA 1844</strain>
    </source>
</reference>
<gene>
    <name evidence="7" type="ORF">BCL32_0114</name>
</gene>
<dbReference type="GO" id="GO:0008237">
    <property type="term" value="F:metallopeptidase activity"/>
    <property type="evidence" value="ECO:0007669"/>
    <property type="project" value="UniProtKB-KW"/>
</dbReference>
<evidence type="ECO:0000259" key="6">
    <source>
        <dbReference type="Pfam" id="PF14464"/>
    </source>
</evidence>
<keyword evidence="3" id="KW-0378">Hydrolase</keyword>
<dbReference type="GO" id="GO:0046872">
    <property type="term" value="F:metal ion binding"/>
    <property type="evidence" value="ECO:0007669"/>
    <property type="project" value="UniProtKB-KW"/>
</dbReference>
<name>A0A559TJL1_9HYPH</name>
<dbReference type="GO" id="GO:0006508">
    <property type="term" value="P:proteolysis"/>
    <property type="evidence" value="ECO:0007669"/>
    <property type="project" value="UniProtKB-KW"/>
</dbReference>
<comment type="caution">
    <text evidence="7">The sequence shown here is derived from an EMBL/GenBank/DDBJ whole genome shotgun (WGS) entry which is preliminary data.</text>
</comment>
<dbReference type="SUPFAM" id="SSF102712">
    <property type="entry name" value="JAB1/MPN domain"/>
    <property type="match status" value="1"/>
</dbReference>
<evidence type="ECO:0000256" key="1">
    <source>
        <dbReference type="ARBA" id="ARBA00022670"/>
    </source>
</evidence>
<evidence type="ECO:0000256" key="5">
    <source>
        <dbReference type="ARBA" id="ARBA00023049"/>
    </source>
</evidence>
<evidence type="ECO:0000256" key="4">
    <source>
        <dbReference type="ARBA" id="ARBA00022833"/>
    </source>
</evidence>
<evidence type="ECO:0000313" key="7">
    <source>
        <dbReference type="EMBL" id="TVZ74799.1"/>
    </source>
</evidence>
<evidence type="ECO:0000256" key="3">
    <source>
        <dbReference type="ARBA" id="ARBA00022801"/>
    </source>
</evidence>
<proteinExistence type="predicted"/>
<dbReference type="Pfam" id="PF14464">
    <property type="entry name" value="Prok-JAB"/>
    <property type="match status" value="1"/>
</dbReference>
<organism evidence="7 8">
    <name type="scientific">Rhizobium mongolense USDA 1844</name>
    <dbReference type="NCBI Taxonomy" id="1079460"/>
    <lineage>
        <taxon>Bacteria</taxon>
        <taxon>Pseudomonadati</taxon>
        <taxon>Pseudomonadota</taxon>
        <taxon>Alphaproteobacteria</taxon>
        <taxon>Hyphomicrobiales</taxon>
        <taxon>Rhizobiaceae</taxon>
        <taxon>Rhizobium/Agrobacterium group</taxon>
        <taxon>Rhizobium</taxon>
    </lineage>
</organism>
<dbReference type="Gene3D" id="3.40.140.10">
    <property type="entry name" value="Cytidine Deaminase, domain 2"/>
    <property type="match status" value="1"/>
</dbReference>
<keyword evidence="1" id="KW-0645">Protease</keyword>
<feature type="domain" description="JAB" evidence="6">
    <location>
        <begin position="35"/>
        <end position="134"/>
    </location>
</feature>
<accession>A0A559TJL1</accession>
<keyword evidence="5" id="KW-0482">Metalloprotease</keyword>
<evidence type="ECO:0000256" key="2">
    <source>
        <dbReference type="ARBA" id="ARBA00022723"/>
    </source>
</evidence>
<sequence>MQPDMIYAMGPKAYVLLPARVLAIMQSFVVGDEGQREAGGILIGSHRGDHIEIKDCTVPLRSDVRKRFLFDRKDRGHQKAAMTAWNSSGGTETFVGEWHSHPEDYPRPSSLDRSTWRDITMRENRKVIFMIVGRKELWAGWGKTGVIEPIYPVI</sequence>
<dbReference type="EMBL" id="VISO01000001">
    <property type="protein sequence ID" value="TVZ74799.1"/>
    <property type="molecule type" value="Genomic_DNA"/>
</dbReference>
<dbReference type="Proteomes" id="UP000319824">
    <property type="component" value="Unassembled WGS sequence"/>
</dbReference>
<dbReference type="InterPro" id="IPR028090">
    <property type="entry name" value="JAB_dom_prok"/>
</dbReference>
<keyword evidence="2" id="KW-0479">Metal-binding</keyword>
<protein>
    <submittedName>
        <fullName evidence="7">Integrative and conjugative element protein (TIGR02256 family)</fullName>
    </submittedName>
</protein>
<dbReference type="RefSeq" id="WP_022718460.1">
    <property type="nucleotide sequence ID" value="NZ_ATTQ01000025.1"/>
</dbReference>
<evidence type="ECO:0000313" key="8">
    <source>
        <dbReference type="Proteomes" id="UP000319824"/>
    </source>
</evidence>
<dbReference type="AlphaFoldDB" id="A0A559TJL1"/>